<gene>
    <name evidence="1" type="ORF">HUW50_22460</name>
</gene>
<evidence type="ECO:0000313" key="1">
    <source>
        <dbReference type="EMBL" id="QNF31101.1"/>
    </source>
</evidence>
<dbReference type="Proteomes" id="UP000515490">
    <property type="component" value="Chromosome"/>
</dbReference>
<name>A0ABX6SCK8_9BACI</name>
<evidence type="ECO:0000313" key="2">
    <source>
        <dbReference type="Proteomes" id="UP000515490"/>
    </source>
</evidence>
<dbReference type="EMBL" id="CP055263">
    <property type="protein sequence ID" value="QNF31101.1"/>
    <property type="molecule type" value="Genomic_DNA"/>
</dbReference>
<reference evidence="1 2" key="1">
    <citation type="submission" date="2020-06" db="EMBL/GenBank/DDBJ databases">
        <title>Metabacillus dokdonensis sp. nov., isolated from the rhizosphere of Elymus tsukushiensis, a plant native to the Dokdo Islands, Republic of Korea.</title>
        <authorList>
            <person name="Lee S.Y."/>
            <person name="Hwang Y.J."/>
            <person name="Son J.S."/>
            <person name="Ghim S.Y."/>
        </authorList>
    </citation>
    <scope>NUCLEOTIDE SEQUENCE [LARGE SCALE GENOMIC DNA]</scope>
    <source>
        <strain evidence="1 2">KUDC1714</strain>
    </source>
</reference>
<keyword evidence="2" id="KW-1185">Reference proteome</keyword>
<protein>
    <submittedName>
        <fullName evidence="1">tRNA-Val4</fullName>
    </submittedName>
</protein>
<organism evidence="1 2">
    <name type="scientific">Metabacillus elymi</name>
    <dbReference type="NCBI Taxonomy" id="2745198"/>
    <lineage>
        <taxon>Bacteria</taxon>
        <taxon>Bacillati</taxon>
        <taxon>Bacillota</taxon>
        <taxon>Bacilli</taxon>
        <taxon>Bacillales</taxon>
        <taxon>Bacillaceae</taxon>
        <taxon>Metabacillus</taxon>
    </lineage>
</organism>
<accession>A0ABX6SCK8</accession>
<dbReference type="RefSeq" id="WP_185654102.1">
    <property type="nucleotide sequence ID" value="NZ_CP055263.1"/>
</dbReference>
<proteinExistence type="predicted"/>
<sequence length="111" mass="13475">MKYFFQFKKDPFDVYRIILPEEICLFSDFIEDITTETEAEEYIDDIENVLNGSYEDFEIQLNATSVLIKKDETEIEHFFRNEEPYIQKIETKEFKELLLVWKNKIKESVEN</sequence>